<gene>
    <name evidence="2" type="ORF">LCGC14_1445520</name>
</gene>
<evidence type="ECO:0000313" key="2">
    <source>
        <dbReference type="EMBL" id="KKM69954.1"/>
    </source>
</evidence>
<sequence length="145" mass="17039">ATGEVISMWNWIALGLIAFFGIGSTWLAWEKQAAKHKSMKEQRRKECMKNVQKRPYSILAQTLEEMAILNDITGYFMSLRTFNSRYYGEFWWYPHLLGNFTSNRTIIWIQDDDLESEESFQLWLDGIVEHFINFTSQVDQALKAG</sequence>
<keyword evidence="1" id="KW-0812">Transmembrane</keyword>
<evidence type="ECO:0000256" key="1">
    <source>
        <dbReference type="SAM" id="Phobius"/>
    </source>
</evidence>
<name>A0A0F9JJB9_9ZZZZ</name>
<accession>A0A0F9JJB9</accession>
<feature type="non-terminal residue" evidence="2">
    <location>
        <position position="1"/>
    </location>
</feature>
<feature type="transmembrane region" description="Helical" evidence="1">
    <location>
        <begin position="6"/>
        <end position="29"/>
    </location>
</feature>
<organism evidence="2">
    <name type="scientific">marine sediment metagenome</name>
    <dbReference type="NCBI Taxonomy" id="412755"/>
    <lineage>
        <taxon>unclassified sequences</taxon>
        <taxon>metagenomes</taxon>
        <taxon>ecological metagenomes</taxon>
    </lineage>
</organism>
<comment type="caution">
    <text evidence="2">The sequence shown here is derived from an EMBL/GenBank/DDBJ whole genome shotgun (WGS) entry which is preliminary data.</text>
</comment>
<keyword evidence="1" id="KW-0472">Membrane</keyword>
<protein>
    <submittedName>
        <fullName evidence="2">Uncharacterized protein</fullName>
    </submittedName>
</protein>
<proteinExistence type="predicted"/>
<dbReference type="EMBL" id="LAZR01009905">
    <property type="protein sequence ID" value="KKM69954.1"/>
    <property type="molecule type" value="Genomic_DNA"/>
</dbReference>
<reference evidence="2" key="1">
    <citation type="journal article" date="2015" name="Nature">
        <title>Complex archaea that bridge the gap between prokaryotes and eukaryotes.</title>
        <authorList>
            <person name="Spang A."/>
            <person name="Saw J.H."/>
            <person name="Jorgensen S.L."/>
            <person name="Zaremba-Niedzwiedzka K."/>
            <person name="Martijn J."/>
            <person name="Lind A.E."/>
            <person name="van Eijk R."/>
            <person name="Schleper C."/>
            <person name="Guy L."/>
            <person name="Ettema T.J."/>
        </authorList>
    </citation>
    <scope>NUCLEOTIDE SEQUENCE</scope>
</reference>
<keyword evidence="1" id="KW-1133">Transmembrane helix</keyword>
<dbReference type="AlphaFoldDB" id="A0A0F9JJB9"/>